<dbReference type="Pfam" id="PF04783">
    <property type="entry name" value="DUF630"/>
    <property type="match status" value="1"/>
</dbReference>
<dbReference type="InterPro" id="IPR006867">
    <property type="entry name" value="DUF632"/>
</dbReference>
<feature type="compositionally biased region" description="Low complexity" evidence="1">
    <location>
        <begin position="140"/>
        <end position="153"/>
    </location>
</feature>
<feature type="compositionally biased region" description="Low complexity" evidence="1">
    <location>
        <begin position="489"/>
        <end position="507"/>
    </location>
</feature>
<feature type="region of interest" description="Disordered" evidence="1">
    <location>
        <begin position="400"/>
        <end position="542"/>
    </location>
</feature>
<dbReference type="Pfam" id="PF04782">
    <property type="entry name" value="DUF632"/>
    <property type="match status" value="1"/>
</dbReference>
<dbReference type="EMBL" id="JACEIK010003394">
    <property type="protein sequence ID" value="MCD9641584.1"/>
    <property type="molecule type" value="Genomic_DNA"/>
</dbReference>
<feature type="region of interest" description="Disordered" evidence="1">
    <location>
        <begin position="343"/>
        <end position="379"/>
    </location>
</feature>
<feature type="compositionally biased region" description="Low complexity" evidence="1">
    <location>
        <begin position="103"/>
        <end position="117"/>
    </location>
</feature>
<evidence type="ECO:0000313" key="4">
    <source>
        <dbReference type="EMBL" id="MCD9641584.1"/>
    </source>
</evidence>
<feature type="domain" description="DUF632" evidence="2">
    <location>
        <begin position="599"/>
        <end position="917"/>
    </location>
</feature>
<organism evidence="4 5">
    <name type="scientific">Datura stramonium</name>
    <name type="common">Jimsonweed</name>
    <name type="synonym">Common thornapple</name>
    <dbReference type="NCBI Taxonomy" id="4076"/>
    <lineage>
        <taxon>Eukaryota</taxon>
        <taxon>Viridiplantae</taxon>
        <taxon>Streptophyta</taxon>
        <taxon>Embryophyta</taxon>
        <taxon>Tracheophyta</taxon>
        <taxon>Spermatophyta</taxon>
        <taxon>Magnoliopsida</taxon>
        <taxon>eudicotyledons</taxon>
        <taxon>Gunneridae</taxon>
        <taxon>Pentapetalae</taxon>
        <taxon>asterids</taxon>
        <taxon>lamiids</taxon>
        <taxon>Solanales</taxon>
        <taxon>Solanaceae</taxon>
        <taxon>Solanoideae</taxon>
        <taxon>Datureae</taxon>
        <taxon>Datura</taxon>
    </lineage>
</organism>
<proteinExistence type="predicted"/>
<name>A0ABS8V4E2_DATST</name>
<reference evidence="4 5" key="1">
    <citation type="journal article" date="2021" name="BMC Genomics">
        <title>Datura genome reveals duplications of psychoactive alkaloid biosynthetic genes and high mutation rate following tissue culture.</title>
        <authorList>
            <person name="Rajewski A."/>
            <person name="Carter-House D."/>
            <person name="Stajich J."/>
            <person name="Litt A."/>
        </authorList>
    </citation>
    <scope>NUCLEOTIDE SEQUENCE [LARGE SCALE GENOMIC DNA]</scope>
    <source>
        <strain evidence="4">AR-01</strain>
    </source>
</reference>
<dbReference type="PANTHER" id="PTHR21450:SF2">
    <property type="entry name" value="FAMILY PROTEIN, PUTATIVE (DUF630 AND DUF632)-RELATED"/>
    <property type="match status" value="1"/>
</dbReference>
<evidence type="ECO:0000259" key="3">
    <source>
        <dbReference type="Pfam" id="PF04783"/>
    </source>
</evidence>
<dbReference type="Proteomes" id="UP000823775">
    <property type="component" value="Unassembled WGS sequence"/>
</dbReference>
<comment type="caution">
    <text evidence="4">The sequence shown here is derived from an EMBL/GenBank/DDBJ whole genome shotgun (WGS) entry which is preliminary data.</text>
</comment>
<evidence type="ECO:0000313" key="5">
    <source>
        <dbReference type="Proteomes" id="UP000823775"/>
    </source>
</evidence>
<accession>A0ABS8V4E2</accession>
<feature type="region of interest" description="Disordered" evidence="1">
    <location>
        <begin position="103"/>
        <end position="221"/>
    </location>
</feature>
<gene>
    <name evidence="4" type="ORF">HAX54_027812</name>
</gene>
<feature type="region of interest" description="Disordered" evidence="1">
    <location>
        <begin position="949"/>
        <end position="969"/>
    </location>
</feature>
<protein>
    <submittedName>
        <fullName evidence="4">Uncharacterized protein</fullName>
    </submittedName>
</protein>
<evidence type="ECO:0000259" key="2">
    <source>
        <dbReference type="Pfam" id="PF04782"/>
    </source>
</evidence>
<feature type="compositionally biased region" description="Basic and acidic residues" evidence="1">
    <location>
        <begin position="154"/>
        <end position="167"/>
    </location>
</feature>
<feature type="compositionally biased region" description="Basic and acidic residues" evidence="1">
    <location>
        <begin position="430"/>
        <end position="451"/>
    </location>
</feature>
<dbReference type="PANTHER" id="PTHR21450">
    <property type="entry name" value="PROTEIN ALTERED PHOSPHATE STARVATION RESPONSE 1"/>
    <property type="match status" value="1"/>
</dbReference>
<feature type="compositionally biased region" description="Polar residues" evidence="1">
    <location>
        <begin position="515"/>
        <end position="535"/>
    </location>
</feature>
<feature type="compositionally biased region" description="Basic and acidic residues" evidence="1">
    <location>
        <begin position="191"/>
        <end position="221"/>
    </location>
</feature>
<keyword evidence="5" id="KW-1185">Reference proteome</keyword>
<feature type="domain" description="DUF630" evidence="3">
    <location>
        <begin position="39"/>
        <end position="97"/>
    </location>
</feature>
<sequence>MTRGGGKVIVQLAVIKGAVWLEECLAVAVSDFVVVAVQMGCNESKAVETELVIRCRERKELIKAAANYRYALAAAHVSYFHSLKDVGEALRKFVDEELIVGSSSSSLSTPSSPSLILPDERKIGSNRSNASGTHHKHKSSGSSTSVSTSSSISRFHDEDDPVHDHGHLHLSPDTSEEDDEHLHFPRKGHRNIHEHDEPRRRHRNIHQDDEPRRGHRTVHQDFEPRRDHRNVREDYEGRYMVEGGEPSISPYAQQGWGPGGLPYGMMYHDAPAQGLWDPFYVVNPQFQGPWAGQQFGGNTYAYYMKKSSPVMKTVVHEADPVPTGYSNSYWSYPNESGAFFGYPMAPPIGERGNQSNQGKKPSPPKAPPPPPSPKASAWDYFNPFDALDSGYSAYFSHKQNSSESVSSSPNSTEVREREGIPDLEEETETEMYKEYHIGKKLSDEPKTKRGEANSSKSSDSGRISMPSMPHGIDLRGVAGHGSMGSSKPESSLHNLEGSSSSRGVKSEGSGGRTKPVSTMYDSSSHLSTLEPSHSSGGTGSIDITEEKSNFETLVSGSPEDVHMKKKGVTFEVDEMSKNEIESPRSSSLTASHAHGTRDLHEVVAEIRDEFEVASSYGREVALMLEVGKLPYQPSFVKELLSRILYLIVPSMSVSHTVTVQSVRLAAKTRKLAKSYFGDVGQDNAVKPCNLSSTLDELYEWEKKLYKEVKDEEKLRIIYEKQCRRLRSLDQQGAESSKIDATQASIRKLLTKLNVCIKAIDAISSRIHKLRDEELQPQVGELIHGLVRMWRSMLKCHQKQFQAVMESKTRALRANTGFQRDSSLRATLELEVQLLSWCSHFNDWICSQKSYVESLNGWLLRCLKYEQEETPDGPVPFSPGRLGAPPVFVICNDWSQAVEAISETRVAIAMNDFASNLRQLWERQDEERRQRIKVEYLSKDYKKRLTMLQQKRGSLEHEQDARSDRSHIIVPSEKGISPLDDLKVDLDSFKKKLIEERTKHKDAIKLVHDAASSSLQGGLLPIFKALENFTSEALRAHEQVRLQSVRDSS</sequence>
<feature type="compositionally biased region" description="Polar residues" evidence="1">
    <location>
        <begin position="452"/>
        <end position="461"/>
    </location>
</feature>
<feature type="compositionally biased region" description="Pro residues" evidence="1">
    <location>
        <begin position="361"/>
        <end position="373"/>
    </location>
</feature>
<evidence type="ECO:0000256" key="1">
    <source>
        <dbReference type="SAM" id="MobiDB-lite"/>
    </source>
</evidence>
<feature type="compositionally biased region" description="Low complexity" evidence="1">
    <location>
        <begin position="401"/>
        <end position="412"/>
    </location>
</feature>
<dbReference type="InterPro" id="IPR006868">
    <property type="entry name" value="DUF630"/>
</dbReference>
<feature type="compositionally biased region" description="Basic and acidic residues" evidence="1">
    <location>
        <begin position="952"/>
        <end position="966"/>
    </location>
</feature>